<keyword evidence="2" id="KW-1185">Reference proteome</keyword>
<protein>
    <submittedName>
        <fullName evidence="1">Uncharacterized protein</fullName>
    </submittedName>
</protein>
<comment type="caution">
    <text evidence="1">The sequence shown here is derived from an EMBL/GenBank/DDBJ whole genome shotgun (WGS) entry which is preliminary data.</text>
</comment>
<sequence>MIRACSLFHRYCYKDVTLRLRSVSDAVLMFVSVTLKPLTGCRRRVLRNLVSRVFQVLSPGANSPTRPGMARQTDELAGNQMPWPGIEASQCVVNQESAPQPSQLPYLPYGNDTSLRCYCCSRPIPILPLFVLFCSRPLPPRAIPSCPDSS</sequence>
<gene>
    <name evidence="1" type="ORF">E2C01_017696</name>
</gene>
<dbReference type="AlphaFoldDB" id="A0A5B7DT75"/>
<organism evidence="1 2">
    <name type="scientific">Portunus trituberculatus</name>
    <name type="common">Swimming crab</name>
    <name type="synonym">Neptunus trituberculatus</name>
    <dbReference type="NCBI Taxonomy" id="210409"/>
    <lineage>
        <taxon>Eukaryota</taxon>
        <taxon>Metazoa</taxon>
        <taxon>Ecdysozoa</taxon>
        <taxon>Arthropoda</taxon>
        <taxon>Crustacea</taxon>
        <taxon>Multicrustacea</taxon>
        <taxon>Malacostraca</taxon>
        <taxon>Eumalacostraca</taxon>
        <taxon>Eucarida</taxon>
        <taxon>Decapoda</taxon>
        <taxon>Pleocyemata</taxon>
        <taxon>Brachyura</taxon>
        <taxon>Eubrachyura</taxon>
        <taxon>Portunoidea</taxon>
        <taxon>Portunidae</taxon>
        <taxon>Portuninae</taxon>
        <taxon>Portunus</taxon>
    </lineage>
</organism>
<dbReference type="Proteomes" id="UP000324222">
    <property type="component" value="Unassembled WGS sequence"/>
</dbReference>
<accession>A0A5B7DT75</accession>
<evidence type="ECO:0000313" key="1">
    <source>
        <dbReference type="EMBL" id="MPC24608.1"/>
    </source>
</evidence>
<name>A0A5B7DT75_PORTR</name>
<proteinExistence type="predicted"/>
<reference evidence="1 2" key="1">
    <citation type="submission" date="2019-05" db="EMBL/GenBank/DDBJ databases">
        <title>Another draft genome of Portunus trituberculatus and its Hox gene families provides insights of decapod evolution.</title>
        <authorList>
            <person name="Jeong J.-H."/>
            <person name="Song I."/>
            <person name="Kim S."/>
            <person name="Choi T."/>
            <person name="Kim D."/>
            <person name="Ryu S."/>
            <person name="Kim W."/>
        </authorList>
    </citation>
    <scope>NUCLEOTIDE SEQUENCE [LARGE SCALE GENOMIC DNA]</scope>
    <source>
        <tissue evidence="1">Muscle</tissue>
    </source>
</reference>
<dbReference type="EMBL" id="VSRR010001350">
    <property type="protein sequence ID" value="MPC24608.1"/>
    <property type="molecule type" value="Genomic_DNA"/>
</dbReference>
<evidence type="ECO:0000313" key="2">
    <source>
        <dbReference type="Proteomes" id="UP000324222"/>
    </source>
</evidence>